<dbReference type="InterPro" id="IPR006913">
    <property type="entry name" value="CENP-V/GFA"/>
</dbReference>
<name>A0A5C3LKQ0_9AGAR</name>
<dbReference type="InterPro" id="IPR011057">
    <property type="entry name" value="Mss4-like_sf"/>
</dbReference>
<dbReference type="PROSITE" id="PS51891">
    <property type="entry name" value="CENP_V_GFA"/>
    <property type="match status" value="1"/>
</dbReference>
<keyword evidence="4" id="KW-0456">Lyase</keyword>
<evidence type="ECO:0000259" key="5">
    <source>
        <dbReference type="PROSITE" id="PS51891"/>
    </source>
</evidence>
<dbReference type="GO" id="GO:0016846">
    <property type="term" value="F:carbon-sulfur lyase activity"/>
    <property type="evidence" value="ECO:0007669"/>
    <property type="project" value="InterPro"/>
</dbReference>
<dbReference type="PANTHER" id="PTHR33337:SF40">
    <property type="entry name" value="CENP-V_GFA DOMAIN-CONTAINING PROTEIN-RELATED"/>
    <property type="match status" value="1"/>
</dbReference>
<dbReference type="AlphaFoldDB" id="A0A5C3LKQ0"/>
<organism evidence="6 7">
    <name type="scientific">Crucibulum laeve</name>
    <dbReference type="NCBI Taxonomy" id="68775"/>
    <lineage>
        <taxon>Eukaryota</taxon>
        <taxon>Fungi</taxon>
        <taxon>Dikarya</taxon>
        <taxon>Basidiomycota</taxon>
        <taxon>Agaricomycotina</taxon>
        <taxon>Agaricomycetes</taxon>
        <taxon>Agaricomycetidae</taxon>
        <taxon>Agaricales</taxon>
        <taxon>Agaricineae</taxon>
        <taxon>Nidulariaceae</taxon>
        <taxon>Crucibulum</taxon>
    </lineage>
</organism>
<keyword evidence="3" id="KW-0862">Zinc</keyword>
<dbReference type="Gene3D" id="3.90.1590.10">
    <property type="entry name" value="glutathione-dependent formaldehyde- activating enzyme (gfa)"/>
    <property type="match status" value="1"/>
</dbReference>
<sequence>MPHQGSCLCGKTTIKLESSHEDQIICHCWDCKQTSGSAFSTNVLAPQKDVKIDGPVKNYDIVAPSGNTVTRIFCSNCGSAISHKSVAFGDAQAIQTGNFRDFSDVPISTELFAKDRWSGLGPVAGAKQVHAMPGA</sequence>
<dbReference type="PANTHER" id="PTHR33337">
    <property type="entry name" value="GFA DOMAIN-CONTAINING PROTEIN"/>
    <property type="match status" value="1"/>
</dbReference>
<dbReference type="Proteomes" id="UP000308652">
    <property type="component" value="Unassembled WGS sequence"/>
</dbReference>
<keyword evidence="7" id="KW-1185">Reference proteome</keyword>
<evidence type="ECO:0000313" key="6">
    <source>
        <dbReference type="EMBL" id="TFK33328.1"/>
    </source>
</evidence>
<dbReference type="EMBL" id="ML213650">
    <property type="protein sequence ID" value="TFK33328.1"/>
    <property type="molecule type" value="Genomic_DNA"/>
</dbReference>
<accession>A0A5C3LKQ0</accession>
<reference evidence="6 7" key="1">
    <citation type="journal article" date="2019" name="Nat. Ecol. Evol.">
        <title>Megaphylogeny resolves global patterns of mushroom evolution.</title>
        <authorList>
            <person name="Varga T."/>
            <person name="Krizsan K."/>
            <person name="Foldi C."/>
            <person name="Dima B."/>
            <person name="Sanchez-Garcia M."/>
            <person name="Sanchez-Ramirez S."/>
            <person name="Szollosi G.J."/>
            <person name="Szarkandi J.G."/>
            <person name="Papp V."/>
            <person name="Albert L."/>
            <person name="Andreopoulos W."/>
            <person name="Angelini C."/>
            <person name="Antonin V."/>
            <person name="Barry K.W."/>
            <person name="Bougher N.L."/>
            <person name="Buchanan P."/>
            <person name="Buyck B."/>
            <person name="Bense V."/>
            <person name="Catcheside P."/>
            <person name="Chovatia M."/>
            <person name="Cooper J."/>
            <person name="Damon W."/>
            <person name="Desjardin D."/>
            <person name="Finy P."/>
            <person name="Geml J."/>
            <person name="Haridas S."/>
            <person name="Hughes K."/>
            <person name="Justo A."/>
            <person name="Karasinski D."/>
            <person name="Kautmanova I."/>
            <person name="Kiss B."/>
            <person name="Kocsube S."/>
            <person name="Kotiranta H."/>
            <person name="LaButti K.M."/>
            <person name="Lechner B.E."/>
            <person name="Liimatainen K."/>
            <person name="Lipzen A."/>
            <person name="Lukacs Z."/>
            <person name="Mihaltcheva S."/>
            <person name="Morgado L.N."/>
            <person name="Niskanen T."/>
            <person name="Noordeloos M.E."/>
            <person name="Ohm R.A."/>
            <person name="Ortiz-Santana B."/>
            <person name="Ovrebo C."/>
            <person name="Racz N."/>
            <person name="Riley R."/>
            <person name="Savchenko A."/>
            <person name="Shiryaev A."/>
            <person name="Soop K."/>
            <person name="Spirin V."/>
            <person name="Szebenyi C."/>
            <person name="Tomsovsky M."/>
            <person name="Tulloss R.E."/>
            <person name="Uehling J."/>
            <person name="Grigoriev I.V."/>
            <person name="Vagvolgyi C."/>
            <person name="Papp T."/>
            <person name="Martin F.M."/>
            <person name="Miettinen O."/>
            <person name="Hibbett D.S."/>
            <person name="Nagy L.G."/>
        </authorList>
    </citation>
    <scope>NUCLEOTIDE SEQUENCE [LARGE SCALE GENOMIC DNA]</scope>
    <source>
        <strain evidence="6 7">CBS 166.37</strain>
    </source>
</reference>
<protein>
    <submittedName>
        <fullName evidence="6">Mss4-like protein</fullName>
    </submittedName>
</protein>
<dbReference type="Pfam" id="PF04828">
    <property type="entry name" value="GFA"/>
    <property type="match status" value="1"/>
</dbReference>
<proteinExistence type="inferred from homology"/>
<evidence type="ECO:0000256" key="4">
    <source>
        <dbReference type="ARBA" id="ARBA00023239"/>
    </source>
</evidence>
<comment type="similarity">
    <text evidence="1">Belongs to the Gfa family.</text>
</comment>
<evidence type="ECO:0000256" key="3">
    <source>
        <dbReference type="ARBA" id="ARBA00022833"/>
    </source>
</evidence>
<keyword evidence="2" id="KW-0479">Metal-binding</keyword>
<evidence type="ECO:0000256" key="1">
    <source>
        <dbReference type="ARBA" id="ARBA00005495"/>
    </source>
</evidence>
<dbReference type="STRING" id="68775.A0A5C3LKQ0"/>
<dbReference type="SUPFAM" id="SSF51316">
    <property type="entry name" value="Mss4-like"/>
    <property type="match status" value="1"/>
</dbReference>
<feature type="domain" description="CENP-V/GFA" evidence="5">
    <location>
        <begin position="3"/>
        <end position="118"/>
    </location>
</feature>
<dbReference type="GO" id="GO:0046872">
    <property type="term" value="F:metal ion binding"/>
    <property type="evidence" value="ECO:0007669"/>
    <property type="project" value="UniProtKB-KW"/>
</dbReference>
<gene>
    <name evidence="6" type="ORF">BDQ12DRAFT_441734</name>
</gene>
<dbReference type="OrthoDB" id="428768at2759"/>
<evidence type="ECO:0000313" key="7">
    <source>
        <dbReference type="Proteomes" id="UP000308652"/>
    </source>
</evidence>
<evidence type="ECO:0000256" key="2">
    <source>
        <dbReference type="ARBA" id="ARBA00022723"/>
    </source>
</evidence>